<dbReference type="PANTHER" id="PTHR40042:SF1">
    <property type="entry name" value="DUF1405 DOMAIN-CONTAINING PROTEIN"/>
    <property type="match status" value="1"/>
</dbReference>
<feature type="transmembrane region" description="Helical" evidence="1">
    <location>
        <begin position="138"/>
        <end position="159"/>
    </location>
</feature>
<dbReference type="Pfam" id="PF07187">
    <property type="entry name" value="DUF1405"/>
    <property type="match status" value="1"/>
</dbReference>
<feature type="transmembrane region" description="Helical" evidence="1">
    <location>
        <begin position="110"/>
        <end position="132"/>
    </location>
</feature>
<keyword evidence="1" id="KW-0812">Transmembrane</keyword>
<feature type="transmembrane region" description="Helical" evidence="1">
    <location>
        <begin position="76"/>
        <end position="98"/>
    </location>
</feature>
<evidence type="ECO:0000313" key="2">
    <source>
        <dbReference type="EMBL" id="SDJ40249.1"/>
    </source>
</evidence>
<feature type="transmembrane region" description="Helical" evidence="1">
    <location>
        <begin position="166"/>
        <end position="184"/>
    </location>
</feature>
<sequence length="245" mass="27245">MGRDESLGWRIEAVVARYTSGSLPPERDRPLALSPLPAWLENVAFHLVWVIVAVNLAGTAFGFYYYIPQLEETPIIMWPIVPVSPLATMYIGLSLAAWRLGYRGFLAQVLHVLAFVGCLKYGLWTVVVQSFIEESSTIALWLWQFLIWSHLAMAIEAFLVTRYAKFSLSAVTVGVGWYVFNDLLDYFVPVFDGPHHTWLNVLLVDGEQATPSPAFEMVAGSAVGLTVLGTVLSLVAWRVLKATPN</sequence>
<dbReference type="InterPro" id="IPR009845">
    <property type="entry name" value="DUF1405"/>
</dbReference>
<feature type="transmembrane region" description="Helical" evidence="1">
    <location>
        <begin position="43"/>
        <end position="64"/>
    </location>
</feature>
<dbReference type="EMBL" id="FNFC01000003">
    <property type="protein sequence ID" value="SDJ40249.1"/>
    <property type="molecule type" value="Genomic_DNA"/>
</dbReference>
<dbReference type="AlphaFoldDB" id="A0A1G8TF82"/>
<name>A0A1G8TF82_9EURY</name>
<evidence type="ECO:0000256" key="1">
    <source>
        <dbReference type="SAM" id="Phobius"/>
    </source>
</evidence>
<dbReference type="OrthoDB" id="160626at2157"/>
<evidence type="ECO:0000313" key="3">
    <source>
        <dbReference type="Proteomes" id="UP000198856"/>
    </source>
</evidence>
<keyword evidence="1" id="KW-1133">Transmembrane helix</keyword>
<dbReference type="PANTHER" id="PTHR40042">
    <property type="entry name" value="HYPOTHETICAL MEMBRANE SPANNING PROTEIN"/>
    <property type="match status" value="1"/>
</dbReference>
<keyword evidence="3" id="KW-1185">Reference proteome</keyword>
<dbReference type="STRING" id="890420.SAMN05216226_10338"/>
<organism evidence="2 3">
    <name type="scientific">Halovenus aranensis</name>
    <dbReference type="NCBI Taxonomy" id="890420"/>
    <lineage>
        <taxon>Archaea</taxon>
        <taxon>Methanobacteriati</taxon>
        <taxon>Methanobacteriota</taxon>
        <taxon>Stenosarchaea group</taxon>
        <taxon>Halobacteria</taxon>
        <taxon>Halobacteriales</taxon>
        <taxon>Haloarculaceae</taxon>
        <taxon>Halovenus</taxon>
    </lineage>
</organism>
<keyword evidence="1" id="KW-0472">Membrane</keyword>
<dbReference type="RefSeq" id="WP_092699559.1">
    <property type="nucleotide sequence ID" value="NZ_FNFC01000003.1"/>
</dbReference>
<dbReference type="Proteomes" id="UP000198856">
    <property type="component" value="Unassembled WGS sequence"/>
</dbReference>
<proteinExistence type="predicted"/>
<reference evidence="2 3" key="1">
    <citation type="submission" date="2016-10" db="EMBL/GenBank/DDBJ databases">
        <authorList>
            <person name="de Groot N.N."/>
        </authorList>
    </citation>
    <scope>NUCLEOTIDE SEQUENCE [LARGE SCALE GENOMIC DNA]</scope>
    <source>
        <strain evidence="2 3">IBRC-M10015</strain>
    </source>
</reference>
<feature type="transmembrane region" description="Helical" evidence="1">
    <location>
        <begin position="217"/>
        <end position="240"/>
    </location>
</feature>
<gene>
    <name evidence="2" type="ORF">SAMN05216226_10338</name>
</gene>
<protein>
    <submittedName>
        <fullName evidence="2">Uncharacterized membrane protein YpjA</fullName>
    </submittedName>
</protein>
<accession>A0A1G8TF82</accession>